<dbReference type="AlphaFoldDB" id="J0D5R1"/>
<dbReference type="eggNOG" id="COG4974">
    <property type="taxonomic scope" value="Bacteria"/>
</dbReference>
<dbReference type="HOGENOM" id="CLU_027562_9_0_11"/>
<feature type="domain" description="Tyr recombinase" evidence="11">
    <location>
        <begin position="107"/>
        <end position="346"/>
    </location>
</feature>
<dbReference type="PROSITE" id="PS51900">
    <property type="entry name" value="CB"/>
    <property type="match status" value="1"/>
</dbReference>
<proteinExistence type="inferred from homology"/>
<feature type="active site" evidence="9">
    <location>
        <position position="324"/>
    </location>
</feature>
<comment type="subunit">
    <text evidence="9">Forms a cyclic heterotetrameric complex composed of two molecules of XerC and two molecules of XerD.</text>
</comment>
<keyword evidence="5 9" id="KW-0229">DNA integration</keyword>
<dbReference type="GO" id="GO:0006313">
    <property type="term" value="P:DNA transposition"/>
    <property type="evidence" value="ECO:0007669"/>
    <property type="project" value="UniProtKB-UniRule"/>
</dbReference>
<dbReference type="GO" id="GO:0005737">
    <property type="term" value="C:cytoplasm"/>
    <property type="evidence" value="ECO:0007669"/>
    <property type="project" value="UniProtKB-SubCell"/>
</dbReference>
<feature type="active site" evidence="9">
    <location>
        <position position="301"/>
    </location>
</feature>
<keyword evidence="7 9" id="KW-0233">DNA recombination</keyword>
<dbReference type="SUPFAM" id="SSF47823">
    <property type="entry name" value="lambda integrase-like, N-terminal domain"/>
    <property type="match status" value="1"/>
</dbReference>
<keyword evidence="3 9" id="KW-0132">Cell division</keyword>
<organism evidence="13 14">
    <name type="scientific">Scardovia wiggsiae F0424</name>
    <dbReference type="NCBI Taxonomy" id="857290"/>
    <lineage>
        <taxon>Bacteria</taxon>
        <taxon>Bacillati</taxon>
        <taxon>Actinomycetota</taxon>
        <taxon>Actinomycetes</taxon>
        <taxon>Bifidobacteriales</taxon>
        <taxon>Bifidobacteriaceae</taxon>
        <taxon>Scardovia</taxon>
    </lineage>
</organism>
<gene>
    <name evidence="9" type="primary">xerC</name>
    <name evidence="13" type="ORF">HMPREF9156_00094</name>
</gene>
<dbReference type="PROSITE" id="PS51898">
    <property type="entry name" value="TYR_RECOMBINASE"/>
    <property type="match status" value="1"/>
</dbReference>
<dbReference type="InterPro" id="IPR044068">
    <property type="entry name" value="CB"/>
</dbReference>
<dbReference type="CDD" id="cd00798">
    <property type="entry name" value="INT_XerDC_C"/>
    <property type="match status" value="1"/>
</dbReference>
<dbReference type="STRING" id="857290.HMPREF9156_00094"/>
<comment type="function">
    <text evidence="9">Site-specific tyrosine recombinase, which acts by catalyzing the cutting and rejoining of the recombining DNA molecules. The XerC-XerD complex is essential to convert dimers of the bacterial chromosome into monomers to permit their segregation at cell division. It also contributes to the segregational stability of plasmids.</text>
</comment>
<feature type="domain" description="Core-binding (CB)" evidence="12">
    <location>
        <begin position="1"/>
        <end position="86"/>
    </location>
</feature>
<reference evidence="13 14" key="1">
    <citation type="submission" date="2012-01" db="EMBL/GenBank/DDBJ databases">
        <title>The Genome Sequence of Scardovia wiggsiae F0424.</title>
        <authorList>
            <consortium name="The Broad Institute Genome Sequencing Platform"/>
            <person name="Earl A."/>
            <person name="Ward D."/>
            <person name="Feldgarden M."/>
            <person name="Gevers D."/>
            <person name="Izard J."/>
            <person name="Ganesan A."/>
            <person name="Baranova O.V."/>
            <person name="Blanton J.M."/>
            <person name="Tanner A.C."/>
            <person name="Mathney J."/>
            <person name="Dewhirst F.E."/>
            <person name="Young S.K."/>
            <person name="Zeng Q."/>
            <person name="Gargeya S."/>
            <person name="Fitzgerald M."/>
            <person name="Haas B."/>
            <person name="Abouelleil A."/>
            <person name="Alvarado L."/>
            <person name="Arachchi H.M."/>
            <person name="Berlin A."/>
            <person name="Chapman S.B."/>
            <person name="Gearin G."/>
            <person name="Goldberg J."/>
            <person name="Griggs A."/>
            <person name="Gujja S."/>
            <person name="Hansen M."/>
            <person name="Heiman D."/>
            <person name="Howarth C."/>
            <person name="Larimer J."/>
            <person name="Lui A."/>
            <person name="MacDonald P.J.P."/>
            <person name="McCowen C."/>
            <person name="Montmayeur A."/>
            <person name="Murphy C."/>
            <person name="Neiman D."/>
            <person name="Pearson M."/>
            <person name="Priest M."/>
            <person name="Roberts A."/>
            <person name="Saif S."/>
            <person name="Shea T."/>
            <person name="Sisk P."/>
            <person name="Stolte C."/>
            <person name="Sykes S."/>
            <person name="Wortman J."/>
            <person name="Nusbaum C."/>
            <person name="Birren B."/>
        </authorList>
    </citation>
    <scope>NUCLEOTIDE SEQUENCE [LARGE SCALE GENOMIC DNA]</scope>
    <source>
        <strain evidence="13 14">F0424</strain>
    </source>
</reference>
<dbReference type="PANTHER" id="PTHR30349:SF77">
    <property type="entry name" value="TYROSINE RECOMBINASE XERC"/>
    <property type="match status" value="1"/>
</dbReference>
<keyword evidence="8 9" id="KW-0131">Cell cycle</keyword>
<evidence type="ECO:0000256" key="6">
    <source>
        <dbReference type="ARBA" id="ARBA00023125"/>
    </source>
</evidence>
<dbReference type="InterPro" id="IPR010998">
    <property type="entry name" value="Integrase_recombinase_N"/>
</dbReference>
<dbReference type="InterPro" id="IPR002104">
    <property type="entry name" value="Integrase_catalytic"/>
</dbReference>
<feature type="active site" description="O-(3'-phospho-DNA)-tyrosine intermediate" evidence="9">
    <location>
        <position position="333"/>
    </location>
</feature>
<dbReference type="Gene3D" id="1.10.443.10">
    <property type="entry name" value="Intergrase catalytic core"/>
    <property type="match status" value="1"/>
</dbReference>
<feature type="compositionally biased region" description="Low complexity" evidence="10">
    <location>
        <begin position="130"/>
        <end position="144"/>
    </location>
</feature>
<feature type="active site" evidence="9">
    <location>
        <position position="180"/>
    </location>
</feature>
<evidence type="ECO:0000256" key="2">
    <source>
        <dbReference type="ARBA" id="ARBA00022490"/>
    </source>
</evidence>
<dbReference type="GO" id="GO:0003677">
    <property type="term" value="F:DNA binding"/>
    <property type="evidence" value="ECO:0007669"/>
    <property type="project" value="UniProtKB-UniRule"/>
</dbReference>
<feature type="region of interest" description="Disordered" evidence="10">
    <location>
        <begin position="123"/>
        <end position="157"/>
    </location>
</feature>
<dbReference type="InterPro" id="IPR004107">
    <property type="entry name" value="Integrase_SAM-like_N"/>
</dbReference>
<evidence type="ECO:0000256" key="3">
    <source>
        <dbReference type="ARBA" id="ARBA00022618"/>
    </source>
</evidence>
<dbReference type="InterPro" id="IPR011010">
    <property type="entry name" value="DNA_brk_join_enz"/>
</dbReference>
<comment type="similarity">
    <text evidence="9">Belongs to the 'phage' integrase family. XerC subfamily.</text>
</comment>
<evidence type="ECO:0000259" key="12">
    <source>
        <dbReference type="PROSITE" id="PS51900"/>
    </source>
</evidence>
<dbReference type="SUPFAM" id="SSF56349">
    <property type="entry name" value="DNA breaking-rejoining enzymes"/>
    <property type="match status" value="1"/>
</dbReference>
<comment type="caution">
    <text evidence="13">The sequence shown here is derived from an EMBL/GenBank/DDBJ whole genome shotgun (WGS) entry which is preliminary data.</text>
</comment>
<evidence type="ECO:0000256" key="1">
    <source>
        <dbReference type="ARBA" id="ARBA00004496"/>
    </source>
</evidence>
<feature type="active site" evidence="9">
    <location>
        <position position="204"/>
    </location>
</feature>
<keyword evidence="6 9" id="KW-0238">DNA-binding</keyword>
<evidence type="ECO:0000256" key="5">
    <source>
        <dbReference type="ARBA" id="ARBA00022908"/>
    </source>
</evidence>
<protein>
    <recommendedName>
        <fullName evidence="9">Tyrosine recombinase XerC</fullName>
    </recommendedName>
</protein>
<feature type="compositionally biased region" description="Basic and acidic residues" evidence="10">
    <location>
        <begin position="145"/>
        <end position="157"/>
    </location>
</feature>
<accession>J0D5R1</accession>
<dbReference type="Gene3D" id="1.10.150.130">
    <property type="match status" value="1"/>
</dbReference>
<evidence type="ECO:0000256" key="8">
    <source>
        <dbReference type="ARBA" id="ARBA00023306"/>
    </source>
</evidence>
<dbReference type="PANTHER" id="PTHR30349">
    <property type="entry name" value="PHAGE INTEGRASE-RELATED"/>
    <property type="match status" value="1"/>
</dbReference>
<evidence type="ECO:0000256" key="10">
    <source>
        <dbReference type="SAM" id="MobiDB-lite"/>
    </source>
</evidence>
<evidence type="ECO:0000256" key="9">
    <source>
        <dbReference type="HAMAP-Rule" id="MF_01808"/>
    </source>
</evidence>
<keyword evidence="2 9" id="KW-0963">Cytoplasm</keyword>
<dbReference type="OrthoDB" id="9801717at2"/>
<sequence length="352" mass="38729">MWYEPILGKYTDYLVRNRGLSANTIKSYRKDTEQCLHFLFLHGITDIKAVSSDGLRMWMAYESRNVARSSLARKIVSVRGFFEYLYTHGLLQSNPAQDLGTPKLPKTLPAVLTKKQADELMKVSGEEPSAGRAGNSQAQAAGSGRSREGESPSRADDPKAEALFLRNDAIIELLYATGIRVAELAGLDLTDIDFSSRTLRVTGKGNKQRVVPFGVPACRALDRWLAEGRRLLAARRQAGNARSAGSGDRHKADGKSSVQDAGEAVFLGERGGRINQRQVRDIVHKLAHQAGVPDISPHALRHSAATHLLDGGADLREVQEMLGHSSLATTQRYTHVSMEQLTRKYEQAFPRA</sequence>
<evidence type="ECO:0000256" key="4">
    <source>
        <dbReference type="ARBA" id="ARBA00022829"/>
    </source>
</evidence>
<dbReference type="EMBL" id="AGZS01000001">
    <property type="protein sequence ID" value="EJD65330.1"/>
    <property type="molecule type" value="Genomic_DNA"/>
</dbReference>
<evidence type="ECO:0000259" key="11">
    <source>
        <dbReference type="PROSITE" id="PS51898"/>
    </source>
</evidence>
<evidence type="ECO:0000313" key="13">
    <source>
        <dbReference type="EMBL" id="EJD65330.1"/>
    </source>
</evidence>
<dbReference type="GO" id="GO:0007059">
    <property type="term" value="P:chromosome segregation"/>
    <property type="evidence" value="ECO:0007669"/>
    <property type="project" value="UniProtKB-UniRule"/>
</dbReference>
<dbReference type="InterPro" id="IPR023009">
    <property type="entry name" value="Tyrosine_recombinase_XerC/XerD"/>
</dbReference>
<feature type="active site" evidence="9">
    <location>
        <position position="298"/>
    </location>
</feature>
<comment type="subcellular location">
    <subcellularLocation>
        <location evidence="1 9">Cytoplasm</location>
    </subcellularLocation>
</comment>
<dbReference type="GO" id="GO:0009037">
    <property type="term" value="F:tyrosine-based site-specific recombinase activity"/>
    <property type="evidence" value="ECO:0007669"/>
    <property type="project" value="UniProtKB-UniRule"/>
</dbReference>
<dbReference type="HAMAP" id="MF_01808">
    <property type="entry name" value="Recomb_XerC_XerD"/>
    <property type="match status" value="1"/>
</dbReference>
<dbReference type="Proteomes" id="UP000006415">
    <property type="component" value="Unassembled WGS sequence"/>
</dbReference>
<dbReference type="InterPro" id="IPR050090">
    <property type="entry name" value="Tyrosine_recombinase_XerCD"/>
</dbReference>
<dbReference type="InterPro" id="IPR013762">
    <property type="entry name" value="Integrase-like_cat_sf"/>
</dbReference>
<dbReference type="RefSeq" id="WP_007147162.1">
    <property type="nucleotide sequence ID" value="NZ_AKCI01000001.1"/>
</dbReference>
<name>J0D5R1_9BIFI</name>
<dbReference type="GO" id="GO:0051301">
    <property type="term" value="P:cell division"/>
    <property type="evidence" value="ECO:0007669"/>
    <property type="project" value="UniProtKB-KW"/>
</dbReference>
<feature type="region of interest" description="Disordered" evidence="10">
    <location>
        <begin position="237"/>
        <end position="259"/>
    </location>
</feature>
<evidence type="ECO:0000313" key="14">
    <source>
        <dbReference type="Proteomes" id="UP000006415"/>
    </source>
</evidence>
<keyword evidence="4 9" id="KW-0159">Chromosome partition</keyword>
<keyword evidence="14" id="KW-1185">Reference proteome</keyword>
<dbReference type="Pfam" id="PF02899">
    <property type="entry name" value="Phage_int_SAM_1"/>
    <property type="match status" value="1"/>
</dbReference>
<dbReference type="Pfam" id="PF00589">
    <property type="entry name" value="Phage_integrase"/>
    <property type="match status" value="1"/>
</dbReference>
<evidence type="ECO:0000256" key="7">
    <source>
        <dbReference type="ARBA" id="ARBA00023172"/>
    </source>
</evidence>